<evidence type="ECO:0000313" key="2">
    <source>
        <dbReference type="EMBL" id="PWY81850.1"/>
    </source>
</evidence>
<dbReference type="EMBL" id="MSFL01000013">
    <property type="protein sequence ID" value="PWY81850.1"/>
    <property type="molecule type" value="Genomic_DNA"/>
</dbReference>
<dbReference type="AlphaFoldDB" id="A0A317WCH3"/>
<dbReference type="RefSeq" id="XP_025399115.1">
    <property type="nucleotide sequence ID" value="XM_025546634.1"/>
</dbReference>
<evidence type="ECO:0000256" key="1">
    <source>
        <dbReference type="SAM" id="MobiDB-lite"/>
    </source>
</evidence>
<proteinExistence type="predicted"/>
<sequence>MGRKRNAGRFSSSNGQFTRALAMSFLTRHDFLVRSGRSGPWERRNGAAEGQGLGPWHPGLALLGHRDSIRAGAVAAEEDPASFALMQADNPVDRAVSGRGQQQPPITTPTAAPECQSGTVFFPSSGARASDWAEGQWYDVIDSSDPLSSTFIHFHPVSAQFRSRDFGCLAWVPLIGRRATIHATAIGPKTMWGHKTGGGSQLGGNPAPTGSDDTVPT</sequence>
<evidence type="ECO:0000313" key="3">
    <source>
        <dbReference type="Proteomes" id="UP000247233"/>
    </source>
</evidence>
<dbReference type="Proteomes" id="UP000247233">
    <property type="component" value="Unassembled WGS sequence"/>
</dbReference>
<accession>A0A317WCH3</accession>
<keyword evidence="3" id="KW-1185">Reference proteome</keyword>
<feature type="region of interest" description="Disordered" evidence="1">
    <location>
        <begin position="191"/>
        <end position="217"/>
    </location>
</feature>
<dbReference type="VEuPathDB" id="FungiDB:BO70DRAFT_396633"/>
<organism evidence="2 3">
    <name type="scientific">Aspergillus heteromorphus CBS 117.55</name>
    <dbReference type="NCBI Taxonomy" id="1448321"/>
    <lineage>
        <taxon>Eukaryota</taxon>
        <taxon>Fungi</taxon>
        <taxon>Dikarya</taxon>
        <taxon>Ascomycota</taxon>
        <taxon>Pezizomycotina</taxon>
        <taxon>Eurotiomycetes</taxon>
        <taxon>Eurotiomycetidae</taxon>
        <taxon>Eurotiales</taxon>
        <taxon>Aspergillaceae</taxon>
        <taxon>Aspergillus</taxon>
        <taxon>Aspergillus subgen. Circumdati</taxon>
    </lineage>
</organism>
<gene>
    <name evidence="2" type="ORF">BO70DRAFT_396633</name>
</gene>
<protein>
    <submittedName>
        <fullName evidence="2">Uncharacterized protein</fullName>
    </submittedName>
</protein>
<comment type="caution">
    <text evidence="2">The sequence shown here is derived from an EMBL/GenBank/DDBJ whole genome shotgun (WGS) entry which is preliminary data.</text>
</comment>
<reference evidence="2 3" key="1">
    <citation type="submission" date="2016-12" db="EMBL/GenBank/DDBJ databases">
        <title>The genomes of Aspergillus section Nigri reveals drivers in fungal speciation.</title>
        <authorList>
            <consortium name="DOE Joint Genome Institute"/>
            <person name="Vesth T.C."/>
            <person name="Nybo J."/>
            <person name="Theobald S."/>
            <person name="Brandl J."/>
            <person name="Frisvad J.C."/>
            <person name="Nielsen K.F."/>
            <person name="Lyhne E.K."/>
            <person name="Kogle M.E."/>
            <person name="Kuo A."/>
            <person name="Riley R."/>
            <person name="Clum A."/>
            <person name="Nolan M."/>
            <person name="Lipzen A."/>
            <person name="Salamov A."/>
            <person name="Henrissat B."/>
            <person name="Wiebenga A."/>
            <person name="De Vries R.P."/>
            <person name="Grigoriev I.V."/>
            <person name="Mortensen U.H."/>
            <person name="Andersen M.R."/>
            <person name="Baker S.E."/>
        </authorList>
    </citation>
    <scope>NUCLEOTIDE SEQUENCE [LARGE SCALE GENOMIC DNA]</scope>
    <source>
        <strain evidence="2 3">CBS 117.55</strain>
    </source>
</reference>
<name>A0A317WCH3_9EURO</name>
<dbReference type="GeneID" id="37068871"/>